<feature type="region of interest" description="Disordered" evidence="1">
    <location>
        <begin position="138"/>
        <end position="158"/>
    </location>
</feature>
<comment type="caution">
    <text evidence="2">The sequence shown here is derived from an EMBL/GenBank/DDBJ whole genome shotgun (WGS) entry which is preliminary data.</text>
</comment>
<dbReference type="GO" id="GO:0016301">
    <property type="term" value="F:kinase activity"/>
    <property type="evidence" value="ECO:0007669"/>
    <property type="project" value="UniProtKB-KW"/>
</dbReference>
<dbReference type="SUPFAM" id="SSF111331">
    <property type="entry name" value="NAD kinase/diacylglycerol kinase-like"/>
    <property type="match status" value="1"/>
</dbReference>
<keyword evidence="2" id="KW-0808">Transferase</keyword>
<dbReference type="Proteomes" id="UP001500016">
    <property type="component" value="Unassembled WGS sequence"/>
</dbReference>
<evidence type="ECO:0000313" key="3">
    <source>
        <dbReference type="Proteomes" id="UP001500016"/>
    </source>
</evidence>
<keyword evidence="2" id="KW-0418">Kinase</keyword>
<evidence type="ECO:0000313" key="2">
    <source>
        <dbReference type="EMBL" id="GAA2084173.1"/>
    </source>
</evidence>
<dbReference type="Gene3D" id="3.40.50.10330">
    <property type="entry name" value="Probable inorganic polyphosphate/atp-NAD kinase, domain 1"/>
    <property type="match status" value="1"/>
</dbReference>
<sequence length="301" mass="30934">MVVDPVARLTDGESVRIARDVLCAGAPGVKVCLPEDPEETARALARRGSRRPVLVGNDRALLRAVQFLHRDRGLPEAALAVVPVGAAPTVALTRGLGVPADAVSAARAVLGGGERRLDLLVDDDGGVVLGGLHIPASPGAGRRGVPPARDAGAHGDGRSPWRRVCRSFARTVLPQGMRGGEDRPGELLTEPAEREQVAQALRVEADGRVLADLDLPVTEVSVRTAAGPGLAEVTVRAGAGAGSGAGSGAGAPDGPVVERARVVTVSGTAFRYRADARVGGPVRTRTWTVVPEGWRLVLPGA</sequence>
<gene>
    <name evidence="2" type="ORF">GCM10009801_45090</name>
</gene>
<evidence type="ECO:0000256" key="1">
    <source>
        <dbReference type="SAM" id="MobiDB-lite"/>
    </source>
</evidence>
<protein>
    <submittedName>
        <fullName evidence="2">Diacylglycerol kinase family protein</fullName>
    </submittedName>
</protein>
<name>A0ABN2W5D8_9ACTN</name>
<dbReference type="InterPro" id="IPR016064">
    <property type="entry name" value="NAD/diacylglycerol_kinase_sf"/>
</dbReference>
<proteinExistence type="predicted"/>
<organism evidence="2 3">
    <name type="scientific">Streptomyces albiaxialis</name>
    <dbReference type="NCBI Taxonomy" id="329523"/>
    <lineage>
        <taxon>Bacteria</taxon>
        <taxon>Bacillati</taxon>
        <taxon>Actinomycetota</taxon>
        <taxon>Actinomycetes</taxon>
        <taxon>Kitasatosporales</taxon>
        <taxon>Streptomycetaceae</taxon>
        <taxon>Streptomyces</taxon>
    </lineage>
</organism>
<accession>A0ABN2W5D8</accession>
<reference evidence="2 3" key="1">
    <citation type="journal article" date="2019" name="Int. J. Syst. Evol. Microbiol.">
        <title>The Global Catalogue of Microorganisms (GCM) 10K type strain sequencing project: providing services to taxonomists for standard genome sequencing and annotation.</title>
        <authorList>
            <consortium name="The Broad Institute Genomics Platform"/>
            <consortium name="The Broad Institute Genome Sequencing Center for Infectious Disease"/>
            <person name="Wu L."/>
            <person name="Ma J."/>
        </authorList>
    </citation>
    <scope>NUCLEOTIDE SEQUENCE [LARGE SCALE GENOMIC DNA]</scope>
    <source>
        <strain evidence="2 3">JCM 15478</strain>
    </source>
</reference>
<dbReference type="EMBL" id="BAAAPE010000012">
    <property type="protein sequence ID" value="GAA2084173.1"/>
    <property type="molecule type" value="Genomic_DNA"/>
</dbReference>
<keyword evidence="3" id="KW-1185">Reference proteome</keyword>
<dbReference type="InterPro" id="IPR017438">
    <property type="entry name" value="ATP-NAD_kinase_N"/>
</dbReference>